<reference evidence="5" key="1">
    <citation type="submission" date="2020-02" db="EMBL/GenBank/DDBJ databases">
        <authorList>
            <person name="Meier V. D."/>
        </authorList>
    </citation>
    <scope>NUCLEOTIDE SEQUENCE</scope>
    <source>
        <strain evidence="5">AVDCRST_MAG56</strain>
    </source>
</reference>
<dbReference type="AlphaFoldDB" id="A0A6J4KWC2"/>
<evidence type="ECO:0000259" key="4">
    <source>
        <dbReference type="PROSITE" id="PS01124"/>
    </source>
</evidence>
<dbReference type="InterPro" id="IPR018060">
    <property type="entry name" value="HTH_AraC"/>
</dbReference>
<dbReference type="Gene3D" id="1.10.10.60">
    <property type="entry name" value="Homeodomain-like"/>
    <property type="match status" value="2"/>
</dbReference>
<dbReference type="InterPro" id="IPR036163">
    <property type="entry name" value="HMA_dom_sf"/>
</dbReference>
<dbReference type="InterPro" id="IPR009057">
    <property type="entry name" value="Homeodomain-like_sf"/>
</dbReference>
<keyword evidence="3" id="KW-0804">Transcription</keyword>
<evidence type="ECO:0000313" key="5">
    <source>
        <dbReference type="EMBL" id="CAA9316879.1"/>
    </source>
</evidence>
<dbReference type="PROSITE" id="PS01124">
    <property type="entry name" value="HTH_ARAC_FAMILY_2"/>
    <property type="match status" value="1"/>
</dbReference>
<dbReference type="GO" id="GO:0003700">
    <property type="term" value="F:DNA-binding transcription factor activity"/>
    <property type="evidence" value="ECO:0007669"/>
    <property type="project" value="InterPro"/>
</dbReference>
<sequence>MEKATLHISNMVCSRCQKVVRNELERLGLHPLSVGLGEVTLQETAAQVDKAAVAAALHKHGFALLDDKKAQVVQKIKSTVIEAIHHRDTPHPHFSAHIAREAGLDYAYLSSLFSAAEGITLEKYIILQRIERAKELLVYDELSLSQIADRLGYSSVQHLSGQFKKVTDLTPSYYKKLQENKRRPLDEI</sequence>
<dbReference type="Pfam" id="PF12833">
    <property type="entry name" value="HTH_18"/>
    <property type="match status" value="1"/>
</dbReference>
<dbReference type="EMBL" id="CADCTQ010000551">
    <property type="protein sequence ID" value="CAA9316879.1"/>
    <property type="molecule type" value="Genomic_DNA"/>
</dbReference>
<protein>
    <submittedName>
        <fullName evidence="5">Transcriptional regulator, AraC family</fullName>
    </submittedName>
</protein>
<dbReference type="PROSITE" id="PS00041">
    <property type="entry name" value="HTH_ARAC_FAMILY_1"/>
    <property type="match status" value="1"/>
</dbReference>
<organism evidence="5">
    <name type="scientific">uncultured Cytophagales bacterium</name>
    <dbReference type="NCBI Taxonomy" id="158755"/>
    <lineage>
        <taxon>Bacteria</taxon>
        <taxon>Pseudomonadati</taxon>
        <taxon>Bacteroidota</taxon>
        <taxon>Sphingobacteriia</taxon>
        <taxon>Sphingobacteriales</taxon>
        <taxon>environmental samples</taxon>
    </lineage>
</organism>
<dbReference type="SMART" id="SM00342">
    <property type="entry name" value="HTH_ARAC"/>
    <property type="match status" value="1"/>
</dbReference>
<accession>A0A6J4KWC2</accession>
<evidence type="ECO:0000256" key="1">
    <source>
        <dbReference type="ARBA" id="ARBA00023015"/>
    </source>
</evidence>
<dbReference type="GO" id="GO:0046872">
    <property type="term" value="F:metal ion binding"/>
    <property type="evidence" value="ECO:0007669"/>
    <property type="project" value="InterPro"/>
</dbReference>
<dbReference type="Gene3D" id="3.30.70.100">
    <property type="match status" value="1"/>
</dbReference>
<dbReference type="GO" id="GO:0043565">
    <property type="term" value="F:sequence-specific DNA binding"/>
    <property type="evidence" value="ECO:0007669"/>
    <property type="project" value="InterPro"/>
</dbReference>
<dbReference type="PANTHER" id="PTHR43280">
    <property type="entry name" value="ARAC-FAMILY TRANSCRIPTIONAL REGULATOR"/>
    <property type="match status" value="1"/>
</dbReference>
<keyword evidence="1" id="KW-0805">Transcription regulation</keyword>
<evidence type="ECO:0000256" key="3">
    <source>
        <dbReference type="ARBA" id="ARBA00023163"/>
    </source>
</evidence>
<name>A0A6J4KWC2_9SPHI</name>
<dbReference type="SUPFAM" id="SSF55008">
    <property type="entry name" value="HMA, heavy metal-associated domain"/>
    <property type="match status" value="1"/>
</dbReference>
<dbReference type="SUPFAM" id="SSF46689">
    <property type="entry name" value="Homeodomain-like"/>
    <property type="match status" value="1"/>
</dbReference>
<dbReference type="PANTHER" id="PTHR43280:SF2">
    <property type="entry name" value="HTH-TYPE TRANSCRIPTIONAL REGULATOR EXSA"/>
    <property type="match status" value="1"/>
</dbReference>
<proteinExistence type="predicted"/>
<feature type="domain" description="HTH araC/xylS-type" evidence="4">
    <location>
        <begin position="74"/>
        <end position="177"/>
    </location>
</feature>
<dbReference type="InterPro" id="IPR018062">
    <property type="entry name" value="HTH_AraC-typ_CS"/>
</dbReference>
<gene>
    <name evidence="5" type="ORF">AVDCRST_MAG56-6747</name>
</gene>
<evidence type="ECO:0000256" key="2">
    <source>
        <dbReference type="ARBA" id="ARBA00023125"/>
    </source>
</evidence>
<keyword evidence="2" id="KW-0238">DNA-binding</keyword>